<keyword evidence="3" id="KW-0413">Isomerase</keyword>
<dbReference type="Pfam" id="PF23139">
    <property type="entry name" value="OB_YrrC"/>
    <property type="match status" value="1"/>
</dbReference>
<evidence type="ECO:0000256" key="3">
    <source>
        <dbReference type="HAMAP-Rule" id="MF_01488"/>
    </source>
</evidence>
<keyword evidence="3" id="KW-0238">DNA-binding</keyword>
<evidence type="ECO:0000313" key="9">
    <source>
        <dbReference type="EMBL" id="UOQ46291.1"/>
    </source>
</evidence>
<dbReference type="CDD" id="cd17933">
    <property type="entry name" value="DEXSc_RecD-like"/>
    <property type="match status" value="1"/>
</dbReference>
<dbReference type="InterPro" id="IPR006345">
    <property type="entry name" value="RecD2"/>
</dbReference>
<dbReference type="InterPro" id="IPR055446">
    <property type="entry name" value="RecD2_N_OB"/>
</dbReference>
<dbReference type="Pfam" id="PF13538">
    <property type="entry name" value="UvrD_C_2"/>
    <property type="match status" value="1"/>
</dbReference>
<keyword evidence="1 3" id="KW-0547">Nucleotide-binding</keyword>
<dbReference type="NCBIfam" id="TIGR01448">
    <property type="entry name" value="recD_rel"/>
    <property type="match status" value="1"/>
</dbReference>
<dbReference type="EC" id="5.6.2.3" evidence="3"/>
<dbReference type="Pfam" id="PF13245">
    <property type="entry name" value="AAA_19"/>
    <property type="match status" value="1"/>
</dbReference>
<evidence type="ECO:0000256" key="4">
    <source>
        <dbReference type="SAM" id="MobiDB-lite"/>
    </source>
</evidence>
<accession>A0ABY4EQE1</accession>
<feature type="domain" description="ATP-dependent RecD2 DNA helicase OB-fold" evidence="8">
    <location>
        <begin position="15"/>
        <end position="93"/>
    </location>
</feature>
<dbReference type="InterPro" id="IPR041451">
    <property type="entry name" value="RecD2_SH13"/>
</dbReference>
<dbReference type="InterPro" id="IPR027785">
    <property type="entry name" value="UvrD-like_helicase_C"/>
</dbReference>
<dbReference type="Gene3D" id="3.40.50.300">
    <property type="entry name" value="P-loop containing nucleotide triphosphate hydrolases"/>
    <property type="match status" value="2"/>
</dbReference>
<dbReference type="Pfam" id="PF14490">
    <property type="entry name" value="HHH_RecD2"/>
    <property type="match status" value="1"/>
</dbReference>
<evidence type="ECO:0000259" key="5">
    <source>
        <dbReference type="Pfam" id="PF13538"/>
    </source>
</evidence>
<evidence type="ECO:0000259" key="7">
    <source>
        <dbReference type="Pfam" id="PF18335"/>
    </source>
</evidence>
<keyword evidence="3" id="KW-0378">Hydrolase</keyword>
<dbReference type="SUPFAM" id="SSF52540">
    <property type="entry name" value="P-loop containing nucleoside triphosphate hydrolases"/>
    <property type="match status" value="2"/>
</dbReference>
<organism evidence="9 10">
    <name type="scientific">Halobacillus salinarum</name>
    <dbReference type="NCBI Taxonomy" id="2932257"/>
    <lineage>
        <taxon>Bacteria</taxon>
        <taxon>Bacillati</taxon>
        <taxon>Bacillota</taxon>
        <taxon>Bacilli</taxon>
        <taxon>Bacillales</taxon>
        <taxon>Bacillaceae</taxon>
        <taxon>Halobacillus</taxon>
    </lineage>
</organism>
<keyword evidence="2 3" id="KW-0067">ATP-binding</keyword>
<dbReference type="PANTHER" id="PTHR43788">
    <property type="entry name" value="DNA2/NAM7 HELICASE FAMILY MEMBER"/>
    <property type="match status" value="1"/>
</dbReference>
<dbReference type="InterPro" id="IPR027417">
    <property type="entry name" value="P-loop_NTPase"/>
</dbReference>
<gene>
    <name evidence="3" type="primary">recD2</name>
    <name evidence="9" type="ORF">MUN89_10480</name>
</gene>
<dbReference type="RefSeq" id="WP_244713389.1">
    <property type="nucleotide sequence ID" value="NZ_CP095073.1"/>
</dbReference>
<reference evidence="9 10" key="1">
    <citation type="submission" date="2022-04" db="EMBL/GenBank/DDBJ databases">
        <title>Halobacillus sp. isolated from saltern.</title>
        <authorList>
            <person name="Won M."/>
            <person name="Lee C.-M."/>
            <person name="Woen H.-Y."/>
            <person name="Kwon S.-W."/>
        </authorList>
    </citation>
    <scope>NUCLEOTIDE SEQUENCE [LARGE SCALE GENOMIC DNA]</scope>
    <source>
        <strain evidence="9 10">SSBR10-3</strain>
    </source>
</reference>
<name>A0ABY4EQE1_9BACI</name>
<dbReference type="HAMAP" id="MF_01488">
    <property type="entry name" value="RecD2"/>
    <property type="match status" value="1"/>
</dbReference>
<protein>
    <recommendedName>
        <fullName evidence="3">ATP-dependent RecD2 DNA helicase</fullName>
        <ecNumber evidence="3">5.6.2.3</ecNumber>
    </recommendedName>
    <alternativeName>
        <fullName evidence="3">DNA 5'-3' helicase subunit RecD2</fullName>
    </alternativeName>
</protein>
<dbReference type="InterPro" id="IPR050534">
    <property type="entry name" value="Coronavir_polyprotein_1ab"/>
</dbReference>
<dbReference type="Gene3D" id="2.30.30.940">
    <property type="match status" value="1"/>
</dbReference>
<evidence type="ECO:0000313" key="10">
    <source>
        <dbReference type="Proteomes" id="UP000831787"/>
    </source>
</evidence>
<dbReference type="PANTHER" id="PTHR43788:SF6">
    <property type="entry name" value="DNA HELICASE B"/>
    <property type="match status" value="1"/>
</dbReference>
<keyword evidence="3" id="KW-0347">Helicase</keyword>
<feature type="domain" description="ATP-dependent RecD2 DNA helicase-like helix-hairpin-helix" evidence="6">
    <location>
        <begin position="158"/>
        <end position="248"/>
    </location>
</feature>
<feature type="domain" description="UvrD-like helicase C-terminal" evidence="5">
    <location>
        <begin position="678"/>
        <end position="725"/>
    </location>
</feature>
<feature type="region of interest" description="Disordered" evidence="4">
    <location>
        <begin position="751"/>
        <end position="774"/>
    </location>
</feature>
<keyword evidence="10" id="KW-1185">Reference proteome</keyword>
<feature type="binding site" evidence="3">
    <location>
        <begin position="367"/>
        <end position="371"/>
    </location>
    <ligand>
        <name>ATP</name>
        <dbReference type="ChEBI" id="CHEBI:30616"/>
    </ligand>
</feature>
<dbReference type="CDD" id="cd18809">
    <property type="entry name" value="SF1_C_RecD"/>
    <property type="match status" value="1"/>
</dbReference>
<feature type="domain" description="ATP-dependent RecD2 DNA helicase SH3" evidence="7">
    <location>
        <begin position="591"/>
        <end position="661"/>
    </location>
</feature>
<comment type="similarity">
    <text evidence="3">Belongs to the RecD family. RecD2 subfamily.</text>
</comment>
<evidence type="ECO:0000256" key="1">
    <source>
        <dbReference type="ARBA" id="ARBA00022741"/>
    </source>
</evidence>
<evidence type="ECO:0000259" key="6">
    <source>
        <dbReference type="Pfam" id="PF14490"/>
    </source>
</evidence>
<dbReference type="InterPro" id="IPR029493">
    <property type="entry name" value="RecD2-like_HHH"/>
</dbReference>
<sequence>MEQQSLLSELEEEKPYVKGDLNRMIFHNDVEHFSIASIFVRDTNEAFNEKSLVIKGHFSPLQEGETYLFHGTFQTHQKFGLQYEVSSYQRLLPETRDGLIMYLSSELFQGIGQKTAERIVDHLGESAISTILKDRNALDSVPKLPEAKADKLYQDLKEHQGFEHVMIQLSQYGVGLKLSQKIYEAFKDQTLGILQEDPYQLVFKVEGFGFHRADEIANMQKLSHDHPTRIRAACLFIMQQSLSEGHVYLPTEECLLQVERLLNNGSNPEITFQQLSEQLIQLGEDKHVYVEEERVYLPSLYFAENGVVRQLGRILGGELATEYTQAELMKMIGEIEEEEAMSYGEDQFNAIEKALHSKMMILTGGPGTGKTTVIKGIIHAFSKLNQHSIHPEDYGQGDPFPFVLAAPTGRAAKRITESTGLPASTIHRLLGWDGHTSFEKNQNNQLEGKFLIVDEFSMVDVWLANQLFRAVPSEMQILLVGDEDQLPSVGPGQVLADLLASRQLPAVNLTEVYRQKEGSKIIQLAHEIKNDQCTLQSLLKGDDFNFIQAGEQQLIDLVIQIMKKALDKGIELREVQVLAPMYRTDVGIHQLNKEIQKVVNPSKKQKRDLTFKDNTFRKGDKVIQLVNQPEDGVYNGDIGEVAAIFREEENIDGVEQVVVEFDNKEVVYPKKDVSNLMLAYCTSIHKSQGSEFSIVILPVVRSYRRMLRKNLLYTAITRAKDSLILCGDPHAFLEGIQTTETNLRYTQLTEKLQNEEVPEETEEEDEELSPYDFM</sequence>
<dbReference type="Gene3D" id="1.10.10.2220">
    <property type="match status" value="1"/>
</dbReference>
<dbReference type="Proteomes" id="UP000831787">
    <property type="component" value="Chromosome"/>
</dbReference>
<comment type="function">
    <text evidence="3">DNA-dependent ATPase and ATP-dependent 5'-3' DNA helicase. Has no activity on blunt DNA or DNA with 3'-overhangs, requires at least 10 bases of 5'-ssDNA for helicase activity.</text>
</comment>
<feature type="compositionally biased region" description="Acidic residues" evidence="4">
    <location>
        <begin position="756"/>
        <end position="774"/>
    </location>
</feature>
<dbReference type="EMBL" id="CP095073">
    <property type="protein sequence ID" value="UOQ46291.1"/>
    <property type="molecule type" value="Genomic_DNA"/>
</dbReference>
<comment type="catalytic activity">
    <reaction evidence="3">
        <text>ATP + H2O = ADP + phosphate + H(+)</text>
        <dbReference type="Rhea" id="RHEA:13065"/>
        <dbReference type="ChEBI" id="CHEBI:15377"/>
        <dbReference type="ChEBI" id="CHEBI:15378"/>
        <dbReference type="ChEBI" id="CHEBI:30616"/>
        <dbReference type="ChEBI" id="CHEBI:43474"/>
        <dbReference type="ChEBI" id="CHEBI:456216"/>
        <dbReference type="EC" id="5.6.2.3"/>
    </reaction>
</comment>
<evidence type="ECO:0000259" key="8">
    <source>
        <dbReference type="Pfam" id="PF23139"/>
    </source>
</evidence>
<proteinExistence type="inferred from homology"/>
<evidence type="ECO:0000256" key="2">
    <source>
        <dbReference type="ARBA" id="ARBA00022840"/>
    </source>
</evidence>
<dbReference type="Pfam" id="PF18335">
    <property type="entry name" value="SH3_13"/>
    <property type="match status" value="1"/>
</dbReference>